<dbReference type="Gene3D" id="1.20.1260.10">
    <property type="match status" value="1"/>
</dbReference>
<reference evidence="2" key="1">
    <citation type="submission" date="2016-10" db="EMBL/GenBank/DDBJ databases">
        <authorList>
            <person name="Varghese N."/>
            <person name="Submissions S."/>
        </authorList>
    </citation>
    <scope>NUCLEOTIDE SEQUENCE [LARGE SCALE GENOMIC DNA]</scope>
    <source>
        <strain evidence="2">CGMCC 1.10789</strain>
    </source>
</reference>
<proteinExistence type="predicted"/>
<dbReference type="InterPro" id="IPR009078">
    <property type="entry name" value="Ferritin-like_SF"/>
</dbReference>
<dbReference type="EMBL" id="FNFV01000008">
    <property type="protein sequence ID" value="SDL02033.1"/>
    <property type="molecule type" value="Genomic_DNA"/>
</dbReference>
<dbReference type="InterPro" id="IPR012347">
    <property type="entry name" value="Ferritin-like"/>
</dbReference>
<accession>A0A1G9GP28</accession>
<dbReference type="Pfam" id="PF05138">
    <property type="entry name" value="PaaA_PaaC"/>
    <property type="match status" value="1"/>
</dbReference>
<dbReference type="Proteomes" id="UP000199328">
    <property type="component" value="Unassembled WGS sequence"/>
</dbReference>
<dbReference type="GO" id="GO:0005829">
    <property type="term" value="C:cytosol"/>
    <property type="evidence" value="ECO:0007669"/>
    <property type="project" value="TreeGrafter"/>
</dbReference>
<name>A0A1G9GP28_9RHOB</name>
<dbReference type="SUPFAM" id="SSF47240">
    <property type="entry name" value="Ferritin-like"/>
    <property type="match status" value="1"/>
</dbReference>
<organism evidence="1 2">
    <name type="scientific">Meinhardsimonia xiamenensis</name>
    <dbReference type="NCBI Taxonomy" id="990712"/>
    <lineage>
        <taxon>Bacteria</taxon>
        <taxon>Pseudomonadati</taxon>
        <taxon>Pseudomonadota</taxon>
        <taxon>Alphaproteobacteria</taxon>
        <taxon>Rhodobacterales</taxon>
        <taxon>Paracoccaceae</taxon>
        <taxon>Meinhardsimonia</taxon>
    </lineage>
</organism>
<dbReference type="InterPro" id="IPR007814">
    <property type="entry name" value="PaaA_PaaC"/>
</dbReference>
<evidence type="ECO:0000313" key="2">
    <source>
        <dbReference type="Proteomes" id="UP000199328"/>
    </source>
</evidence>
<dbReference type="PANTHER" id="PTHR30458">
    <property type="entry name" value="PHENYLACETIC ACID DEGRADATION PROTEIN PAA"/>
    <property type="match status" value="1"/>
</dbReference>
<dbReference type="InterPro" id="IPR052703">
    <property type="entry name" value="Aromatic_CoA_ox/epox"/>
</dbReference>
<gene>
    <name evidence="1" type="ORF">SAMN05216257_10828</name>
</gene>
<keyword evidence="2" id="KW-1185">Reference proteome</keyword>
<dbReference type="GO" id="GO:0010124">
    <property type="term" value="P:phenylacetate catabolic process"/>
    <property type="evidence" value="ECO:0007669"/>
    <property type="project" value="InterPro"/>
</dbReference>
<dbReference type="AlphaFoldDB" id="A0A1G9GP28"/>
<evidence type="ECO:0000313" key="1">
    <source>
        <dbReference type="EMBL" id="SDL02033.1"/>
    </source>
</evidence>
<sequence>MRPMELNDYLAQGGRITSPEAAPARYRAELLRLMASFVDSELAGAAGFADTINDAPGLTERMAACRIVLEKTDHAARVLELMAGFGADTARYATRHPWEARVARDAELGPVRRGDMRLSVFHYPLDGWADAVVMNVLMGRATVIQLSEHARSSYQPLADLMRETIIPRERRHTELGEAGLARLLESDPATVAASAAYWRPRVAETFGAAESPRFEMLRAMGLRHRPNAVLRAEWEAGLAEIFPDLP</sequence>
<dbReference type="STRING" id="990712.SAMN05216257_10828"/>
<dbReference type="PANTHER" id="PTHR30458:SF0">
    <property type="entry name" value="1,2-PHENYLACETYL-COA EPOXIDASE, SUBUNIT C"/>
    <property type="match status" value="1"/>
</dbReference>
<protein>
    <submittedName>
        <fullName evidence="1">1,2-phenylacetyl-CoA epoxidase, catalytic subunit</fullName>
    </submittedName>
</protein>